<evidence type="ECO:0000313" key="4">
    <source>
        <dbReference type="EMBL" id="NGQ89546.1"/>
    </source>
</evidence>
<feature type="repeat" description="TPR" evidence="3">
    <location>
        <begin position="308"/>
        <end position="341"/>
    </location>
</feature>
<name>A0A6M1TR60_9RHOB</name>
<reference evidence="4 5" key="1">
    <citation type="submission" date="2020-02" db="EMBL/GenBank/DDBJ databases">
        <title>Rhodobacter translucens sp. nov., a novel bacterium isolated from activated sludge.</title>
        <authorList>
            <person name="Liu J."/>
        </authorList>
    </citation>
    <scope>NUCLEOTIDE SEQUENCE [LARGE SCALE GENOMIC DNA]</scope>
    <source>
        <strain evidence="4 5">HX-7-19</strain>
    </source>
</reference>
<dbReference type="InterPro" id="IPR019734">
    <property type="entry name" value="TPR_rpt"/>
</dbReference>
<feature type="repeat" description="TPR" evidence="3">
    <location>
        <begin position="205"/>
        <end position="238"/>
    </location>
</feature>
<dbReference type="SUPFAM" id="SSF48452">
    <property type="entry name" value="TPR-like"/>
    <property type="match status" value="2"/>
</dbReference>
<dbReference type="InterPro" id="IPR011990">
    <property type="entry name" value="TPR-like_helical_dom_sf"/>
</dbReference>
<evidence type="ECO:0000256" key="1">
    <source>
        <dbReference type="ARBA" id="ARBA00022737"/>
    </source>
</evidence>
<dbReference type="SMART" id="SM00028">
    <property type="entry name" value="TPR"/>
    <property type="match status" value="7"/>
</dbReference>
<sequence>MSAATLSNAEIKSLYAEALAKLGAGQPEEALPIFGRIIESNPRLPEPIWQAARIFGEFDMYDRALDHAAAAARLKPAEPAVWATWADLASLDGSKEAERAFLDAVKSSQLPPAIRIRLQDRFGAQRRASRPDVAGVPDQALARISQLIARGDFPAARQTAAKLLSAHPRSALLHNMLGTILSGLERGPESLAALRSAQKIDPFYAEAWLNEANELRRQGRMEDALRAYRAAIARAPDMEAALQRYVTLLNQQTQPGRAARYAERLVRLYPDSVPARIAYGNTLMLLRDHHRAAEMLEKALVLSKNGSAEAMVVLSQVYSHLDRDAEAADLIERALILRPDNVMALNKKASLLQTAGRFEEADRMFRIALDHSPLDGDLFRNFIVSYKVKPGDPIVGQMQAAMARPDLPDRSRLSFAFALGKALEDQKDYTAAFPYIRQANDLTRKLYPYDISVRLAEVAAMQKSMRGFDWAGTRVPGTSDAAPVFVTGMPRSGTTLVEQIIASHSRVTGAGELAVLQGACQRLLMTRPDGYDDIRRLVDVAHPDIAAMGHAFIRELGERFPGSDIITDKSITTYMYIGLVKLALPNARIIVVRRDPRDTLLSIYKNRFPEGTHLYAYDLRDLANYYATFVEMVEFWRGETPDWFTEVQYETLVANPEEESRKLIAAAGLDWEEACLNFHQNKRKVDTLSVYQVRQPISGGSVKAWQRYEAELAPMIDTLRERGLLPD</sequence>
<dbReference type="Proteomes" id="UP000474758">
    <property type="component" value="Unassembled WGS sequence"/>
</dbReference>
<evidence type="ECO:0000313" key="5">
    <source>
        <dbReference type="Proteomes" id="UP000474758"/>
    </source>
</evidence>
<accession>A0A6M1TR60</accession>
<dbReference type="AlphaFoldDB" id="A0A6M1TR60"/>
<dbReference type="EMBL" id="JAALFE010000001">
    <property type="protein sequence ID" value="NGQ89546.1"/>
    <property type="molecule type" value="Genomic_DNA"/>
</dbReference>
<keyword evidence="2 3" id="KW-0802">TPR repeat</keyword>
<dbReference type="Pfam" id="PF13432">
    <property type="entry name" value="TPR_16"/>
    <property type="match status" value="2"/>
</dbReference>
<dbReference type="RefSeq" id="WP_165046635.1">
    <property type="nucleotide sequence ID" value="NZ_JAALFE010000001.1"/>
</dbReference>
<dbReference type="Pfam" id="PF07719">
    <property type="entry name" value="TPR_2"/>
    <property type="match status" value="1"/>
</dbReference>
<keyword evidence="1" id="KW-0677">Repeat</keyword>
<dbReference type="PROSITE" id="PS50005">
    <property type="entry name" value="TPR"/>
    <property type="match status" value="2"/>
</dbReference>
<organism evidence="4 5">
    <name type="scientific">Paragemmobacter kunshanensis</name>
    <dbReference type="NCBI Taxonomy" id="2583234"/>
    <lineage>
        <taxon>Bacteria</taxon>
        <taxon>Pseudomonadati</taxon>
        <taxon>Pseudomonadota</taxon>
        <taxon>Alphaproteobacteria</taxon>
        <taxon>Rhodobacterales</taxon>
        <taxon>Paracoccaceae</taxon>
        <taxon>Paragemmobacter</taxon>
    </lineage>
</organism>
<protein>
    <submittedName>
        <fullName evidence="4">Tetratricopeptide repeat protein</fullName>
    </submittedName>
</protein>
<dbReference type="Pfam" id="PF13469">
    <property type="entry name" value="Sulfotransfer_3"/>
    <property type="match status" value="1"/>
</dbReference>
<dbReference type="Gene3D" id="1.25.40.10">
    <property type="entry name" value="Tetratricopeptide repeat domain"/>
    <property type="match status" value="2"/>
</dbReference>
<comment type="caution">
    <text evidence="4">The sequence shown here is derived from an EMBL/GenBank/DDBJ whole genome shotgun (WGS) entry which is preliminary data.</text>
</comment>
<dbReference type="PANTHER" id="PTHR45586">
    <property type="entry name" value="TPR REPEAT-CONTAINING PROTEIN PA4667"/>
    <property type="match status" value="1"/>
</dbReference>
<dbReference type="InterPro" id="IPR027417">
    <property type="entry name" value="P-loop_NTPase"/>
</dbReference>
<dbReference type="PANTHER" id="PTHR45586:SF1">
    <property type="entry name" value="LIPOPOLYSACCHARIDE ASSEMBLY PROTEIN B"/>
    <property type="match status" value="1"/>
</dbReference>
<gene>
    <name evidence="4" type="ORF">G5V65_01455</name>
</gene>
<dbReference type="InterPro" id="IPR013105">
    <property type="entry name" value="TPR_2"/>
</dbReference>
<proteinExistence type="predicted"/>
<dbReference type="Gene3D" id="3.40.50.300">
    <property type="entry name" value="P-loop containing nucleotide triphosphate hydrolases"/>
    <property type="match status" value="1"/>
</dbReference>
<evidence type="ECO:0000256" key="3">
    <source>
        <dbReference type="PROSITE-ProRule" id="PRU00339"/>
    </source>
</evidence>
<dbReference type="InterPro" id="IPR051012">
    <property type="entry name" value="CellSynth/LPSAsmb/PSIAsmb"/>
</dbReference>
<keyword evidence="5" id="KW-1185">Reference proteome</keyword>
<dbReference type="SUPFAM" id="SSF52540">
    <property type="entry name" value="P-loop containing nucleoside triphosphate hydrolases"/>
    <property type="match status" value="1"/>
</dbReference>
<evidence type="ECO:0000256" key="2">
    <source>
        <dbReference type="ARBA" id="ARBA00022803"/>
    </source>
</evidence>